<dbReference type="SUPFAM" id="SSF57850">
    <property type="entry name" value="RING/U-box"/>
    <property type="match status" value="2"/>
</dbReference>
<dbReference type="InterPro" id="IPR013083">
    <property type="entry name" value="Znf_RING/FYVE/PHD"/>
</dbReference>
<feature type="region of interest" description="Disordered" evidence="6">
    <location>
        <begin position="430"/>
        <end position="451"/>
    </location>
</feature>
<evidence type="ECO:0000313" key="9">
    <source>
        <dbReference type="EMBL" id="KAA6391121.1"/>
    </source>
</evidence>
<sequence length="826" mass="96285">MSYHIRFDIEQEANQNEKNDYCIEDNHHLAFLQSTDDFEDNERMDNQNIQTENIYSGIRQPQIIPGKIRLFKEQKEITDMETLRQVVRSSKTQGRMLCIHAVPFHVSILQLCQFLEAYEGHIKSIRAIREQDAKSRYMVLIKMDSAENAERVYIECNGKPFNALEPIYCHIVFVADIDLLDPLTKPEYQTDTHLLNQSSQDQQKLPIKTTFQSTYLQYPEDSETKSSQLIEIPTCPVCFERLDSSESGILTILCNHSFHMQCFSQWKDGSCPVCRFSLGPESGQGRVCQLCGTDEALWICLICGHVGCGRYKQGHAVAHFIETNHTFALELNTQRVWDYTRDSYVHRLVQNQEDGKLVEIDQTCAPKLFLRRQDFGMVRRPHMHHTHSIHKPLQDKQEEQIPTQNADLFTQFDSQLQMGSDEKDNKLFASIVPPDPPPIKMKKKKKQKHNHNNFYGENWINRKNIQKEIKDALPVIKSSSSVLSDVSFGTTSSSDEINEEKELERMKYNIKEKKSKDNRKQNGKKKQKNQRRFSNDEHSSPSSVHSKPPPPHSTTSQSSQSQSQSYNTSIKYNNQQSHIKNRYTQTSSQTKKGDETTSTEYIDDQEQEQESYEDNYDYDEYYDMNKDGYNGSLDIGRMTSAAAAILGSDVLEERLNEVAKDYGRLLINQLDEQRSYYESLLEQEKQKRDEMIVEYEHEKRAIFTQRGKLEDQIGMLRKDNIHKEEQISKLTSNFEEMKEEKKKLENRVNDLIEVRTRIRTEKETMELTSRQQQRTIDQQHAHIVSLETQIREIDAVHKKEIEELQQQLQDTIANMEIQSKLISGDN</sequence>
<keyword evidence="3" id="KW-0862">Zinc</keyword>
<dbReference type="Proteomes" id="UP000324800">
    <property type="component" value="Unassembled WGS sequence"/>
</dbReference>
<dbReference type="SMART" id="SM00184">
    <property type="entry name" value="RING"/>
    <property type="match status" value="1"/>
</dbReference>
<feature type="compositionally biased region" description="Low complexity" evidence="6">
    <location>
        <begin position="553"/>
        <end position="569"/>
    </location>
</feature>
<dbReference type="SMART" id="SM00290">
    <property type="entry name" value="ZnF_UBP"/>
    <property type="match status" value="1"/>
</dbReference>
<reference evidence="9 10" key="1">
    <citation type="submission" date="2019-03" db="EMBL/GenBank/DDBJ databases">
        <title>Single cell metagenomics reveals metabolic interactions within the superorganism composed of flagellate Streblomastix strix and complex community of Bacteroidetes bacteria on its surface.</title>
        <authorList>
            <person name="Treitli S.C."/>
            <person name="Kolisko M."/>
            <person name="Husnik F."/>
            <person name="Keeling P."/>
            <person name="Hampl V."/>
        </authorList>
    </citation>
    <scope>NUCLEOTIDE SEQUENCE [LARGE SCALE GENOMIC DNA]</scope>
    <source>
        <strain evidence="9">ST1C</strain>
    </source>
</reference>
<feature type="coiled-coil region" evidence="5">
    <location>
        <begin position="667"/>
        <end position="761"/>
    </location>
</feature>
<dbReference type="Gene3D" id="3.30.40.10">
    <property type="entry name" value="Zinc/RING finger domain, C3HC4 (zinc finger)"/>
    <property type="match status" value="2"/>
</dbReference>
<dbReference type="GO" id="GO:0016567">
    <property type="term" value="P:protein ubiquitination"/>
    <property type="evidence" value="ECO:0007669"/>
    <property type="project" value="TreeGrafter"/>
</dbReference>
<evidence type="ECO:0000259" key="7">
    <source>
        <dbReference type="PROSITE" id="PS50089"/>
    </source>
</evidence>
<keyword evidence="1" id="KW-0479">Metal-binding</keyword>
<feature type="compositionally biased region" description="Basic residues" evidence="6">
    <location>
        <begin position="521"/>
        <end position="531"/>
    </location>
</feature>
<dbReference type="CDD" id="cd16457">
    <property type="entry name" value="RING-H2_BRAP2"/>
    <property type="match status" value="1"/>
</dbReference>
<dbReference type="InterPro" id="IPR012677">
    <property type="entry name" value="Nucleotide-bd_a/b_plait_sf"/>
</dbReference>
<evidence type="ECO:0000256" key="3">
    <source>
        <dbReference type="ARBA" id="ARBA00022833"/>
    </source>
</evidence>
<accession>A0A5J4W873</accession>
<evidence type="ECO:0000259" key="8">
    <source>
        <dbReference type="PROSITE" id="PS50271"/>
    </source>
</evidence>
<dbReference type="GO" id="GO:0003676">
    <property type="term" value="F:nucleic acid binding"/>
    <property type="evidence" value="ECO:0007669"/>
    <property type="project" value="InterPro"/>
</dbReference>
<organism evidence="9 10">
    <name type="scientific">Streblomastix strix</name>
    <dbReference type="NCBI Taxonomy" id="222440"/>
    <lineage>
        <taxon>Eukaryota</taxon>
        <taxon>Metamonada</taxon>
        <taxon>Preaxostyla</taxon>
        <taxon>Oxymonadida</taxon>
        <taxon>Streblomastigidae</taxon>
        <taxon>Streblomastix</taxon>
    </lineage>
</organism>
<evidence type="ECO:0000256" key="5">
    <source>
        <dbReference type="SAM" id="Coils"/>
    </source>
</evidence>
<dbReference type="InterPro" id="IPR001607">
    <property type="entry name" value="Znf_UBP"/>
</dbReference>
<dbReference type="InterPro" id="IPR001841">
    <property type="entry name" value="Znf_RING"/>
</dbReference>
<dbReference type="PROSITE" id="PS50271">
    <property type="entry name" value="ZF_UBP"/>
    <property type="match status" value="1"/>
</dbReference>
<feature type="compositionally biased region" description="Basic residues" evidence="6">
    <location>
        <begin position="440"/>
        <end position="451"/>
    </location>
</feature>
<dbReference type="Gene3D" id="3.30.70.330">
    <property type="match status" value="1"/>
</dbReference>
<dbReference type="EMBL" id="SNRW01002988">
    <property type="protein sequence ID" value="KAA6391121.1"/>
    <property type="molecule type" value="Genomic_DNA"/>
</dbReference>
<dbReference type="GO" id="GO:0005737">
    <property type="term" value="C:cytoplasm"/>
    <property type="evidence" value="ECO:0007669"/>
    <property type="project" value="TreeGrafter"/>
</dbReference>
<gene>
    <name evidence="9" type="ORF">EZS28_013354</name>
</gene>
<evidence type="ECO:0000256" key="2">
    <source>
        <dbReference type="ARBA" id="ARBA00022771"/>
    </source>
</evidence>
<dbReference type="InterPro" id="IPR011422">
    <property type="entry name" value="BRAP2/ETP1_RRM"/>
</dbReference>
<evidence type="ECO:0000256" key="1">
    <source>
        <dbReference type="ARBA" id="ARBA00022723"/>
    </source>
</evidence>
<keyword evidence="5" id="KW-0175">Coiled coil</keyword>
<dbReference type="GO" id="GO:0007265">
    <property type="term" value="P:Ras protein signal transduction"/>
    <property type="evidence" value="ECO:0007669"/>
    <property type="project" value="TreeGrafter"/>
</dbReference>
<dbReference type="PROSITE" id="PS50089">
    <property type="entry name" value="ZF_RING_2"/>
    <property type="match status" value="1"/>
</dbReference>
<dbReference type="Pfam" id="PF02148">
    <property type="entry name" value="zf-UBP"/>
    <property type="match status" value="1"/>
</dbReference>
<dbReference type="Pfam" id="PF13639">
    <property type="entry name" value="zf-RING_2"/>
    <property type="match status" value="1"/>
</dbReference>
<feature type="compositionally biased region" description="Acidic residues" evidence="6">
    <location>
        <begin position="601"/>
        <end position="612"/>
    </location>
</feature>
<feature type="region of interest" description="Disordered" evidence="6">
    <location>
        <begin position="480"/>
        <end position="612"/>
    </location>
</feature>
<dbReference type="InterPro" id="IPR047243">
    <property type="entry name" value="RING-H2_BRAP2"/>
</dbReference>
<proteinExistence type="predicted"/>
<evidence type="ECO:0000256" key="6">
    <source>
        <dbReference type="SAM" id="MobiDB-lite"/>
    </source>
</evidence>
<feature type="compositionally biased region" description="Polar residues" evidence="6">
    <location>
        <begin position="570"/>
        <end position="590"/>
    </location>
</feature>
<dbReference type="Pfam" id="PF07576">
    <property type="entry name" value="BRAP2"/>
    <property type="match status" value="1"/>
</dbReference>
<dbReference type="PANTHER" id="PTHR24007">
    <property type="entry name" value="BRCA1-ASSOCIATED PROTEIN"/>
    <property type="match status" value="1"/>
</dbReference>
<feature type="compositionally biased region" description="Basic and acidic residues" evidence="6">
    <location>
        <begin position="500"/>
        <end position="520"/>
    </location>
</feature>
<dbReference type="GO" id="GO:0008270">
    <property type="term" value="F:zinc ion binding"/>
    <property type="evidence" value="ECO:0007669"/>
    <property type="project" value="UniProtKB-KW"/>
</dbReference>
<dbReference type="AlphaFoldDB" id="A0A5J4W873"/>
<comment type="caution">
    <text evidence="9">The sequence shown here is derived from an EMBL/GenBank/DDBJ whole genome shotgun (WGS) entry which is preliminary data.</text>
</comment>
<evidence type="ECO:0000256" key="4">
    <source>
        <dbReference type="PROSITE-ProRule" id="PRU00502"/>
    </source>
</evidence>
<dbReference type="PANTHER" id="PTHR24007:SF7">
    <property type="entry name" value="BRCA1-ASSOCIATED PROTEIN"/>
    <property type="match status" value="1"/>
</dbReference>
<evidence type="ECO:0000313" key="10">
    <source>
        <dbReference type="Proteomes" id="UP000324800"/>
    </source>
</evidence>
<feature type="domain" description="RING-type" evidence="7">
    <location>
        <begin position="235"/>
        <end position="275"/>
    </location>
</feature>
<feature type="domain" description="UBP-type" evidence="8">
    <location>
        <begin position="272"/>
        <end position="364"/>
    </location>
</feature>
<dbReference type="SUPFAM" id="SSF54928">
    <property type="entry name" value="RNA-binding domain, RBD"/>
    <property type="match status" value="1"/>
</dbReference>
<dbReference type="GO" id="GO:0061630">
    <property type="term" value="F:ubiquitin protein ligase activity"/>
    <property type="evidence" value="ECO:0007669"/>
    <property type="project" value="TreeGrafter"/>
</dbReference>
<name>A0A5J4W873_9EUKA</name>
<feature type="coiled-coil region" evidence="5">
    <location>
        <begin position="794"/>
        <end position="821"/>
    </location>
</feature>
<feature type="non-terminal residue" evidence="9">
    <location>
        <position position="826"/>
    </location>
</feature>
<dbReference type="InterPro" id="IPR035979">
    <property type="entry name" value="RBD_domain_sf"/>
</dbReference>
<dbReference type="OrthoDB" id="273556at2759"/>
<protein>
    <submittedName>
        <fullName evidence="9">Putative BRCA1-associated protein</fullName>
    </submittedName>
</protein>
<keyword evidence="2 4" id="KW-0863">Zinc-finger</keyword>